<reference evidence="15" key="1">
    <citation type="submission" date="2021-05" db="EMBL/GenBank/DDBJ databases">
        <title>Whole genome sequence of Curtobacterium flaccumfaciens pv. flaccumfaciens strain CFBP 3417.</title>
        <authorList>
            <person name="Osdaghi E."/>
            <person name="Taghouti G."/>
            <person name="Portier P."/>
            <person name="Fazliarab A."/>
            <person name="Taghavi S.M."/>
            <person name="Briand M."/>
            <person name="Le-Saux M."/>
            <person name="Jacques M.-A."/>
        </authorList>
    </citation>
    <scope>NUCLEOTIDE SEQUENCE</scope>
    <source>
        <strain evidence="15">CFBP 3417</strain>
    </source>
</reference>
<evidence type="ECO:0000256" key="6">
    <source>
        <dbReference type="ARBA" id="ARBA00022833"/>
    </source>
</evidence>
<dbReference type="InterPro" id="IPR020588">
    <property type="entry name" value="RecA_ATP-bd"/>
</dbReference>
<dbReference type="Gene3D" id="3.30.230.10">
    <property type="match status" value="1"/>
</dbReference>
<dbReference type="GO" id="GO:0004252">
    <property type="term" value="F:serine-type endopeptidase activity"/>
    <property type="evidence" value="ECO:0007669"/>
    <property type="project" value="InterPro"/>
</dbReference>
<dbReference type="GO" id="GO:0140664">
    <property type="term" value="F:ATP-dependent DNA damage sensor activity"/>
    <property type="evidence" value="ECO:0007669"/>
    <property type="project" value="InterPro"/>
</dbReference>
<comment type="function">
    <text evidence="11">Plays a role in repairing double-strand DNA breaks, probably involving stabilizing or processing branched DNA or blocked replication forks.</text>
</comment>
<evidence type="ECO:0000256" key="11">
    <source>
        <dbReference type="HAMAP-Rule" id="MF_01498"/>
    </source>
</evidence>
<feature type="domain" description="RecA family profile 1" evidence="14">
    <location>
        <begin position="77"/>
        <end position="226"/>
    </location>
</feature>
<dbReference type="PANTHER" id="PTHR32472:SF10">
    <property type="entry name" value="DNA REPAIR PROTEIN RADA-LIKE PROTEIN"/>
    <property type="match status" value="1"/>
</dbReference>
<dbReference type="GO" id="GO:0000725">
    <property type="term" value="P:recombinational repair"/>
    <property type="evidence" value="ECO:0007669"/>
    <property type="project" value="UniProtKB-UniRule"/>
</dbReference>
<dbReference type="SUPFAM" id="SSF54211">
    <property type="entry name" value="Ribosomal protein S5 domain 2-like"/>
    <property type="match status" value="1"/>
</dbReference>
<evidence type="ECO:0000256" key="10">
    <source>
        <dbReference type="ARBA" id="ARBA00023204"/>
    </source>
</evidence>
<dbReference type="InterPro" id="IPR003593">
    <property type="entry name" value="AAA+_ATPase"/>
</dbReference>
<name>A0A9Q2W3F7_9MICO</name>
<organism evidence="15 16">
    <name type="scientific">Curtobacterium flaccumfaciens pv. flaccumfaciens</name>
    <dbReference type="NCBI Taxonomy" id="138532"/>
    <lineage>
        <taxon>Bacteria</taxon>
        <taxon>Bacillati</taxon>
        <taxon>Actinomycetota</taxon>
        <taxon>Actinomycetes</taxon>
        <taxon>Micrococcales</taxon>
        <taxon>Microbacteriaceae</taxon>
        <taxon>Curtobacterium</taxon>
    </lineage>
</organism>
<feature type="short sequence motif" description="RadA KNRFG motif" evidence="11">
    <location>
        <begin position="263"/>
        <end position="267"/>
    </location>
</feature>
<gene>
    <name evidence="11 15" type="primary">radA</name>
    <name evidence="15" type="ORF">KK103_07170</name>
</gene>
<dbReference type="GO" id="GO:0003684">
    <property type="term" value="F:damaged DNA binding"/>
    <property type="evidence" value="ECO:0007669"/>
    <property type="project" value="InterPro"/>
</dbReference>
<accession>A0A9Q2W3F7</accession>
<feature type="region of interest" description="Lon-protease-like" evidence="11">
    <location>
        <begin position="362"/>
        <end position="463"/>
    </location>
</feature>
<keyword evidence="8 11" id="KW-0346">Stress response</keyword>
<keyword evidence="2 11" id="KW-0547">Nucleotide-binding</keyword>
<dbReference type="Proteomes" id="UP000709437">
    <property type="component" value="Unassembled WGS sequence"/>
</dbReference>
<comment type="function">
    <text evidence="13">DNA-dependent ATPase involved in processing of recombination intermediates, plays a role in repairing DNA breaks. Stimulates the branch migration of RecA-mediated strand transfer reactions, allowing the 3' invading strand to extend heteroduplex DNA faster. Binds ssDNA in the presence of ADP but not other nucleotides, has ATPase activity that is stimulated by ssDNA and various branched DNA structures, but inhibited by SSB. Does not have RecA's homology-searching function.</text>
</comment>
<protein>
    <recommendedName>
        <fullName evidence="11 12">DNA repair protein RadA</fullName>
    </recommendedName>
</protein>
<dbReference type="InterPro" id="IPR027417">
    <property type="entry name" value="P-loop_NTPase"/>
</dbReference>
<dbReference type="GO" id="GO:0006508">
    <property type="term" value="P:proteolysis"/>
    <property type="evidence" value="ECO:0007669"/>
    <property type="project" value="InterPro"/>
</dbReference>
<dbReference type="InterPro" id="IPR008269">
    <property type="entry name" value="Lon_proteolytic"/>
</dbReference>
<dbReference type="InterPro" id="IPR014721">
    <property type="entry name" value="Ribsml_uS5_D2-typ_fold_subgr"/>
</dbReference>
<evidence type="ECO:0000313" key="15">
    <source>
        <dbReference type="EMBL" id="MBT1541535.1"/>
    </source>
</evidence>
<dbReference type="Pfam" id="PF05362">
    <property type="entry name" value="Lon_C"/>
    <property type="match status" value="1"/>
</dbReference>
<dbReference type="GO" id="GO:0005829">
    <property type="term" value="C:cytosol"/>
    <property type="evidence" value="ECO:0007669"/>
    <property type="project" value="TreeGrafter"/>
</dbReference>
<dbReference type="Pfam" id="PF13481">
    <property type="entry name" value="AAA_25"/>
    <property type="match status" value="1"/>
</dbReference>
<evidence type="ECO:0000256" key="2">
    <source>
        <dbReference type="ARBA" id="ARBA00022741"/>
    </source>
</evidence>
<dbReference type="EMBL" id="JAHEWX010000006">
    <property type="protein sequence ID" value="MBT1541535.1"/>
    <property type="molecule type" value="Genomic_DNA"/>
</dbReference>
<evidence type="ECO:0000256" key="1">
    <source>
        <dbReference type="ARBA" id="ARBA00022723"/>
    </source>
</evidence>
<dbReference type="PANTHER" id="PTHR32472">
    <property type="entry name" value="DNA REPAIR PROTEIN RADA"/>
    <property type="match status" value="1"/>
</dbReference>
<keyword evidence="6 13" id="KW-0862">Zinc</keyword>
<comment type="domain">
    <text evidence="11">The middle region has homology to RecA with ATPase motifs including the RadA KNRFG motif, while the C-terminus is homologous to Lon protease.</text>
</comment>
<dbReference type="HAMAP" id="MF_01498">
    <property type="entry name" value="RadA_bact"/>
    <property type="match status" value="1"/>
</dbReference>
<evidence type="ECO:0000256" key="5">
    <source>
        <dbReference type="ARBA" id="ARBA00022801"/>
    </source>
</evidence>
<sequence length="463" mass="48856">MSAVRPSLDDMARPQSLYRCTECGWTSIKWVGRCGECQTWGTVEDSSAASASTRGTSAVAVTGARAARPITEARGTSVQRWQTGIGEFDRVLGGGVVPGAAVLLSGEPGVGKSTLLLEVASRAAASGKRVLYVSAEESVDQVRLRAERTGAMHDDLYLASEVDLGVIIGQIDQVQPDLLIADSVQTISSSSIDGIAGGTSQVREVASTLIRIAKDRALPVLIVGHVTKDGTIAGPRLLEHLVDVVCHFEGDRQTALRFVRALKNRFGPTDEVGCFDMGGDGIHEVPDPSGLFMSKNTTPVSGTCVTVALEGRRALPVEVQALIVPSSAPQPRRVVNGVDASRVAMLLAVLERRAGLKLSDADVYVSTVGGMKLTEPGADLAIALALASAARDRPYPHTLAAVGEISLAGEIRPATGTKQRVNEATRLGFTTVLGSDSGHLREALRVAFSMTQSPRERELDRAF</sequence>
<keyword evidence="4 13" id="KW-0863">Zinc-finger</keyword>
<dbReference type="NCBIfam" id="TIGR00416">
    <property type="entry name" value="sms"/>
    <property type="match status" value="1"/>
</dbReference>
<keyword evidence="1 11" id="KW-0479">Metal-binding</keyword>
<dbReference type="GO" id="GO:0004176">
    <property type="term" value="F:ATP-dependent peptidase activity"/>
    <property type="evidence" value="ECO:0007669"/>
    <property type="project" value="InterPro"/>
</dbReference>
<dbReference type="InterPro" id="IPR041166">
    <property type="entry name" value="Rubredoxin_2"/>
</dbReference>
<dbReference type="PROSITE" id="PS50162">
    <property type="entry name" value="RECA_2"/>
    <property type="match status" value="1"/>
</dbReference>
<evidence type="ECO:0000256" key="9">
    <source>
        <dbReference type="ARBA" id="ARBA00023125"/>
    </source>
</evidence>
<evidence type="ECO:0000256" key="8">
    <source>
        <dbReference type="ARBA" id="ARBA00023016"/>
    </source>
</evidence>
<keyword evidence="3 11" id="KW-0227">DNA damage</keyword>
<dbReference type="SMART" id="SM00382">
    <property type="entry name" value="AAA"/>
    <property type="match status" value="1"/>
</dbReference>
<comment type="caution">
    <text evidence="15">The sequence shown here is derived from an EMBL/GenBank/DDBJ whole genome shotgun (WGS) entry which is preliminary data.</text>
</comment>
<evidence type="ECO:0000256" key="4">
    <source>
        <dbReference type="ARBA" id="ARBA00022771"/>
    </source>
</evidence>
<evidence type="ECO:0000313" key="16">
    <source>
        <dbReference type="Proteomes" id="UP000709437"/>
    </source>
</evidence>
<dbReference type="GO" id="GO:0008270">
    <property type="term" value="F:zinc ion binding"/>
    <property type="evidence" value="ECO:0007669"/>
    <property type="project" value="UniProtKB-KW"/>
</dbReference>
<dbReference type="InterPro" id="IPR020568">
    <property type="entry name" value="Ribosomal_Su5_D2-typ_SF"/>
</dbReference>
<evidence type="ECO:0000256" key="13">
    <source>
        <dbReference type="RuleBase" id="RU003555"/>
    </source>
</evidence>
<evidence type="ECO:0000256" key="3">
    <source>
        <dbReference type="ARBA" id="ARBA00022763"/>
    </source>
</evidence>
<dbReference type="CDD" id="cd01121">
    <property type="entry name" value="RadA_SMS_N"/>
    <property type="match status" value="1"/>
</dbReference>
<dbReference type="FunFam" id="3.40.50.300:FF:000050">
    <property type="entry name" value="DNA repair protein RadA"/>
    <property type="match status" value="1"/>
</dbReference>
<comment type="similarity">
    <text evidence="11 13">Belongs to the RecA family. RadA subfamily.</text>
</comment>
<dbReference type="PRINTS" id="PR01874">
    <property type="entry name" value="DNAREPAIRADA"/>
</dbReference>
<feature type="binding site" evidence="11">
    <location>
        <begin position="106"/>
        <end position="113"/>
    </location>
    <ligand>
        <name>ATP</name>
        <dbReference type="ChEBI" id="CHEBI:30616"/>
    </ligand>
</feature>
<dbReference type="SUPFAM" id="SSF52540">
    <property type="entry name" value="P-loop containing nucleoside triphosphate hydrolases"/>
    <property type="match status" value="1"/>
</dbReference>
<dbReference type="Gene3D" id="3.40.50.300">
    <property type="entry name" value="P-loop containing nucleotide triphosphate hydrolases"/>
    <property type="match status" value="1"/>
</dbReference>
<evidence type="ECO:0000256" key="7">
    <source>
        <dbReference type="ARBA" id="ARBA00022840"/>
    </source>
</evidence>
<evidence type="ECO:0000259" key="14">
    <source>
        <dbReference type="PROSITE" id="PS50162"/>
    </source>
</evidence>
<keyword evidence="9 11" id="KW-0238">DNA-binding</keyword>
<dbReference type="Pfam" id="PF18073">
    <property type="entry name" value="Zn_ribbon_LapB"/>
    <property type="match status" value="1"/>
</dbReference>
<dbReference type="AlphaFoldDB" id="A0A9Q2W3F7"/>
<evidence type="ECO:0000256" key="12">
    <source>
        <dbReference type="NCBIfam" id="TIGR00416"/>
    </source>
</evidence>
<dbReference type="InterPro" id="IPR004504">
    <property type="entry name" value="DNA_repair_RadA"/>
</dbReference>
<proteinExistence type="inferred from homology"/>
<keyword evidence="7 11" id="KW-0067">ATP-binding</keyword>
<dbReference type="GO" id="GO:0005524">
    <property type="term" value="F:ATP binding"/>
    <property type="evidence" value="ECO:0007669"/>
    <property type="project" value="UniProtKB-UniRule"/>
</dbReference>
<keyword evidence="5" id="KW-0378">Hydrolase</keyword>
<keyword evidence="10 11" id="KW-0234">DNA repair</keyword>